<evidence type="ECO:0000256" key="1">
    <source>
        <dbReference type="ARBA" id="ARBA00001526"/>
    </source>
</evidence>
<evidence type="ECO:0000313" key="14">
    <source>
        <dbReference type="Proteomes" id="UP001569428"/>
    </source>
</evidence>
<keyword evidence="8" id="KW-0574">Periplasm</keyword>
<evidence type="ECO:0000256" key="5">
    <source>
        <dbReference type="ARBA" id="ARBA00012865"/>
    </source>
</evidence>
<dbReference type="Proteomes" id="UP001569428">
    <property type="component" value="Unassembled WGS sequence"/>
</dbReference>
<keyword evidence="9" id="KW-0378">Hydrolase</keyword>
<accession>A0ABV4P4M0</accession>
<keyword evidence="6" id="KW-0479">Metal-binding</keyword>
<feature type="domain" description="Metallo-beta-lactamase" evidence="12">
    <location>
        <begin position="42"/>
        <end position="183"/>
    </location>
</feature>
<dbReference type="PANTHER" id="PTHR42951">
    <property type="entry name" value="METALLO-BETA-LACTAMASE DOMAIN-CONTAINING"/>
    <property type="match status" value="1"/>
</dbReference>
<comment type="cofactor">
    <cofactor evidence="2">
        <name>Zn(2+)</name>
        <dbReference type="ChEBI" id="CHEBI:29105"/>
    </cofactor>
</comment>
<dbReference type="InterPro" id="IPR001279">
    <property type="entry name" value="Metallo-B-lactamas"/>
</dbReference>
<protein>
    <recommendedName>
        <fullName evidence="5">beta-lactamase</fullName>
        <ecNumber evidence="5">3.5.2.6</ecNumber>
    </recommendedName>
</protein>
<evidence type="ECO:0000259" key="12">
    <source>
        <dbReference type="SMART" id="SM00849"/>
    </source>
</evidence>
<evidence type="ECO:0000256" key="2">
    <source>
        <dbReference type="ARBA" id="ARBA00001947"/>
    </source>
</evidence>
<dbReference type="SUPFAM" id="SSF56281">
    <property type="entry name" value="Metallo-hydrolase/oxidoreductase"/>
    <property type="match status" value="1"/>
</dbReference>
<dbReference type="RefSeq" id="WP_371841132.1">
    <property type="nucleotide sequence ID" value="NZ_JBGMEK010000085.1"/>
</dbReference>
<evidence type="ECO:0000256" key="4">
    <source>
        <dbReference type="ARBA" id="ARBA00005250"/>
    </source>
</evidence>
<dbReference type="Pfam" id="PF00753">
    <property type="entry name" value="Lactamase_B"/>
    <property type="match status" value="1"/>
</dbReference>
<sequence length="265" mass="30053">MKQFRILISISFLIISFAALSNSLSVEKVSEHLYVLSGKEYTTNIGLIALEDGLVLIDPMPGNNQFSELDREIRSIYDKPITFILNTHAHSDHTGGNEYFKKQGGKLIENAFNLDGFTHIKVKSHSAIDNIYYHEKSNTIFVGDVFDTSWHPTFYSGGIKGFNAAIDAILDLGDDQSLIIPGHGVPANKSSLLGFRKNTFEWINKIRELNQKGWDVERIMGDTQVQDILEKFNVNNKSSFLPQKAYKRFVERTITVIKREKHVKS</sequence>
<evidence type="ECO:0000256" key="6">
    <source>
        <dbReference type="ARBA" id="ARBA00022723"/>
    </source>
</evidence>
<dbReference type="PROSITE" id="PS00743">
    <property type="entry name" value="BETA_LACTAMASE_B_1"/>
    <property type="match status" value="1"/>
</dbReference>
<keyword evidence="7" id="KW-0732">Signal</keyword>
<comment type="catalytic activity">
    <reaction evidence="1">
        <text>a beta-lactam + H2O = a substituted beta-amino acid</text>
        <dbReference type="Rhea" id="RHEA:20401"/>
        <dbReference type="ChEBI" id="CHEBI:15377"/>
        <dbReference type="ChEBI" id="CHEBI:35627"/>
        <dbReference type="ChEBI" id="CHEBI:140347"/>
        <dbReference type="EC" id="3.5.2.6"/>
    </reaction>
</comment>
<proteinExistence type="inferred from homology"/>
<evidence type="ECO:0000256" key="7">
    <source>
        <dbReference type="ARBA" id="ARBA00022729"/>
    </source>
</evidence>
<evidence type="ECO:0000256" key="8">
    <source>
        <dbReference type="ARBA" id="ARBA00022764"/>
    </source>
</evidence>
<evidence type="ECO:0000256" key="9">
    <source>
        <dbReference type="ARBA" id="ARBA00022801"/>
    </source>
</evidence>
<dbReference type="Gene3D" id="3.60.15.10">
    <property type="entry name" value="Ribonuclease Z/Hydroxyacylglutathione hydrolase-like"/>
    <property type="match status" value="2"/>
</dbReference>
<evidence type="ECO:0000256" key="10">
    <source>
        <dbReference type="ARBA" id="ARBA00022833"/>
    </source>
</evidence>
<keyword evidence="10" id="KW-0862">Zinc</keyword>
<evidence type="ECO:0000313" key="13">
    <source>
        <dbReference type="EMBL" id="MFA0813323.1"/>
    </source>
</evidence>
<keyword evidence="14" id="KW-1185">Reference proteome</keyword>
<comment type="caution">
    <text evidence="13">The sequence shown here is derived from an EMBL/GenBank/DDBJ whole genome shotgun (WGS) entry which is preliminary data.</text>
</comment>
<keyword evidence="11" id="KW-0046">Antibiotic resistance</keyword>
<dbReference type="InterPro" id="IPR050855">
    <property type="entry name" value="NDM-1-like"/>
</dbReference>
<evidence type="ECO:0000256" key="3">
    <source>
        <dbReference type="ARBA" id="ARBA00004418"/>
    </source>
</evidence>
<organism evidence="13 14">
    <name type="scientific">Microbulbifer epialgicus</name>
    <dbReference type="NCBI Taxonomy" id="393907"/>
    <lineage>
        <taxon>Bacteria</taxon>
        <taxon>Pseudomonadati</taxon>
        <taxon>Pseudomonadota</taxon>
        <taxon>Gammaproteobacteria</taxon>
        <taxon>Cellvibrionales</taxon>
        <taxon>Microbulbiferaceae</taxon>
        <taxon>Microbulbifer</taxon>
    </lineage>
</organism>
<comment type="similarity">
    <text evidence="4">Belongs to the metallo-beta-lactamase superfamily. Class-B beta-lactamase family.</text>
</comment>
<dbReference type="InterPro" id="IPR001018">
    <property type="entry name" value="Beta-lactamase_class-B_CS"/>
</dbReference>
<dbReference type="PANTHER" id="PTHR42951:SF22">
    <property type="entry name" value="METALLO BETA-LACTAMASE SUPERFAMILY LIPOPROTEIN"/>
    <property type="match status" value="1"/>
</dbReference>
<evidence type="ECO:0000256" key="11">
    <source>
        <dbReference type="ARBA" id="ARBA00023251"/>
    </source>
</evidence>
<gene>
    <name evidence="13" type="ORF">ACCI49_20695</name>
</gene>
<name>A0ABV4P4M0_9GAMM</name>
<dbReference type="EC" id="3.5.2.6" evidence="5"/>
<dbReference type="InterPro" id="IPR036866">
    <property type="entry name" value="RibonucZ/Hydroxyglut_hydro"/>
</dbReference>
<dbReference type="SMART" id="SM00849">
    <property type="entry name" value="Lactamase_B"/>
    <property type="match status" value="1"/>
</dbReference>
<comment type="subcellular location">
    <subcellularLocation>
        <location evidence="3">Periplasm</location>
    </subcellularLocation>
</comment>
<reference evidence="13 14" key="1">
    <citation type="submission" date="2024-08" db="EMBL/GenBank/DDBJ databases">
        <authorList>
            <person name="Ishaq N."/>
        </authorList>
    </citation>
    <scope>NUCLEOTIDE SEQUENCE [LARGE SCALE GENOMIC DNA]</scope>
    <source>
        <strain evidence="13 14">DSM 18651</strain>
    </source>
</reference>
<dbReference type="EMBL" id="JBGMEK010000085">
    <property type="protein sequence ID" value="MFA0813323.1"/>
    <property type="molecule type" value="Genomic_DNA"/>
</dbReference>